<organism evidence="1">
    <name type="scientific">uncultured Nocardioidaceae bacterium</name>
    <dbReference type="NCBI Taxonomy" id="253824"/>
    <lineage>
        <taxon>Bacteria</taxon>
        <taxon>Bacillati</taxon>
        <taxon>Actinomycetota</taxon>
        <taxon>Actinomycetes</taxon>
        <taxon>Propionibacteriales</taxon>
        <taxon>Nocardioidaceae</taxon>
        <taxon>environmental samples</taxon>
    </lineage>
</organism>
<evidence type="ECO:0000313" key="1">
    <source>
        <dbReference type="EMBL" id="CAA9349318.1"/>
    </source>
</evidence>
<gene>
    <name evidence="1" type="ORF">AVDCRST_MAG46-2482</name>
</gene>
<name>A0A6J4M402_9ACTN</name>
<protein>
    <submittedName>
        <fullName evidence="1">Uncharacterized protein</fullName>
    </submittedName>
</protein>
<proteinExistence type="predicted"/>
<accession>A0A6J4M402</accession>
<sequence>MTATQWTAERVLSDLTPGMRMKLLFDTAKAATAIAPEELEKLFAEQSYEARLAACCILDFQARKRLGDVELRDAYL</sequence>
<dbReference type="AlphaFoldDB" id="A0A6J4M402"/>
<dbReference type="EMBL" id="CADCUD010000169">
    <property type="protein sequence ID" value="CAA9349318.1"/>
    <property type="molecule type" value="Genomic_DNA"/>
</dbReference>
<reference evidence="1" key="1">
    <citation type="submission" date="2020-02" db="EMBL/GenBank/DDBJ databases">
        <authorList>
            <person name="Meier V. D."/>
        </authorList>
    </citation>
    <scope>NUCLEOTIDE SEQUENCE</scope>
    <source>
        <strain evidence="1">AVDCRST_MAG46</strain>
    </source>
</reference>